<protein>
    <submittedName>
        <fullName evidence="2">Uncharacterized protein</fullName>
    </submittedName>
</protein>
<dbReference type="AlphaFoldDB" id="A0AAD9KAN4"/>
<dbReference type="EMBL" id="JAODUP010000019">
    <property type="protein sequence ID" value="KAK2168199.1"/>
    <property type="molecule type" value="Genomic_DNA"/>
</dbReference>
<keyword evidence="1" id="KW-0472">Membrane</keyword>
<feature type="transmembrane region" description="Helical" evidence="1">
    <location>
        <begin position="219"/>
        <end position="240"/>
    </location>
</feature>
<keyword evidence="1" id="KW-0812">Transmembrane</keyword>
<evidence type="ECO:0000313" key="3">
    <source>
        <dbReference type="Proteomes" id="UP001208570"/>
    </source>
</evidence>
<feature type="transmembrane region" description="Helical" evidence="1">
    <location>
        <begin position="165"/>
        <end position="183"/>
    </location>
</feature>
<sequence>MMRWPRYDPSVSITWNVHKVNHPHLLGGEPTTRCYIVYPPRKVIDILCGIMHGEAAKLWWARTGDPKLHKDKNLTEVMLKTKNIANLDSEHNKPLCPAELGCESGNRPRETQRELFIMREMHTYSVSDRILTSLKLPQLNKRGSNPSLAPESLQSDDNATVSDHVCLLLEIFVHVVFIIYLFAEFVDLVHVVARHCRCECCPSESLKYHLLVVLQHFDLNSLMVFLFSVSVPVMFVLCTVDSSSLPIFQMLAAINDWNFVMFYI</sequence>
<keyword evidence="3" id="KW-1185">Reference proteome</keyword>
<evidence type="ECO:0000313" key="2">
    <source>
        <dbReference type="EMBL" id="KAK2168199.1"/>
    </source>
</evidence>
<comment type="caution">
    <text evidence="2">The sequence shown here is derived from an EMBL/GenBank/DDBJ whole genome shotgun (WGS) entry which is preliminary data.</text>
</comment>
<name>A0AAD9KAN4_9ANNE</name>
<dbReference type="Proteomes" id="UP001208570">
    <property type="component" value="Unassembled WGS sequence"/>
</dbReference>
<accession>A0AAD9KAN4</accession>
<organism evidence="2 3">
    <name type="scientific">Paralvinella palmiformis</name>
    <dbReference type="NCBI Taxonomy" id="53620"/>
    <lineage>
        <taxon>Eukaryota</taxon>
        <taxon>Metazoa</taxon>
        <taxon>Spiralia</taxon>
        <taxon>Lophotrochozoa</taxon>
        <taxon>Annelida</taxon>
        <taxon>Polychaeta</taxon>
        <taxon>Sedentaria</taxon>
        <taxon>Canalipalpata</taxon>
        <taxon>Terebellida</taxon>
        <taxon>Terebelliformia</taxon>
        <taxon>Alvinellidae</taxon>
        <taxon>Paralvinella</taxon>
    </lineage>
</organism>
<reference evidence="2" key="1">
    <citation type="journal article" date="2023" name="Mol. Biol. Evol.">
        <title>Third-Generation Sequencing Reveals the Adaptive Role of the Epigenome in Three Deep-Sea Polychaetes.</title>
        <authorList>
            <person name="Perez M."/>
            <person name="Aroh O."/>
            <person name="Sun Y."/>
            <person name="Lan Y."/>
            <person name="Juniper S.K."/>
            <person name="Young C.R."/>
            <person name="Angers B."/>
            <person name="Qian P.Y."/>
        </authorList>
    </citation>
    <scope>NUCLEOTIDE SEQUENCE</scope>
    <source>
        <strain evidence="2">P08H-3</strain>
    </source>
</reference>
<gene>
    <name evidence="2" type="ORF">LSH36_19g00006</name>
</gene>
<proteinExistence type="predicted"/>
<keyword evidence="1" id="KW-1133">Transmembrane helix</keyword>
<evidence type="ECO:0000256" key="1">
    <source>
        <dbReference type="SAM" id="Phobius"/>
    </source>
</evidence>